<dbReference type="EMBL" id="KV919011">
    <property type="protein sequence ID" value="OSX73209.1"/>
    <property type="molecule type" value="Genomic_DNA"/>
</dbReference>
<keyword evidence="1" id="KW-0732">Signal</keyword>
<evidence type="ECO:0000256" key="1">
    <source>
        <dbReference type="SAM" id="SignalP"/>
    </source>
</evidence>
<name>A0A1X6NX39_PORUM</name>
<dbReference type="AlphaFoldDB" id="A0A1X6NX39"/>
<evidence type="ECO:0000313" key="2">
    <source>
        <dbReference type="EMBL" id="OSX73209.1"/>
    </source>
</evidence>
<keyword evidence="3" id="KW-1185">Reference proteome</keyword>
<sequence>MKSFGCSLLAATVAVVGVAALVAAQDEQKLTSQAFLNKFCDGSPIFMEVEMLEGTSGTWAGNCSLVLADRMEVQTGKYTTTRVAGDLIVSSVAGALRGGKFQVEEMSSLSANSIDAAVDKVQVKKGSTVEATAGDVSIMAMREVQVEEGAVVRAKGGAVSLMAGREVQLKITSTVSSDVSVVVSAPKCQAEQPSTVTAPDVKVCMM</sequence>
<evidence type="ECO:0000313" key="3">
    <source>
        <dbReference type="Proteomes" id="UP000218209"/>
    </source>
</evidence>
<feature type="signal peptide" evidence="1">
    <location>
        <begin position="1"/>
        <end position="24"/>
    </location>
</feature>
<protein>
    <recommendedName>
        <fullName evidence="4">Auto-transporter adhesin head GIN domain-containing protein</fullName>
    </recommendedName>
</protein>
<reference evidence="2 3" key="1">
    <citation type="submission" date="2017-03" db="EMBL/GenBank/DDBJ databases">
        <title>WGS assembly of Porphyra umbilicalis.</title>
        <authorList>
            <person name="Brawley S.H."/>
            <person name="Blouin N.A."/>
            <person name="Ficko-Blean E."/>
            <person name="Wheeler G.L."/>
            <person name="Lohr M."/>
            <person name="Goodson H.V."/>
            <person name="Jenkins J.W."/>
            <person name="Blaby-Haas C.E."/>
            <person name="Helliwell K.E."/>
            <person name="Chan C."/>
            <person name="Marriage T."/>
            <person name="Bhattacharya D."/>
            <person name="Klein A.S."/>
            <person name="Badis Y."/>
            <person name="Brodie J."/>
            <person name="Cao Y."/>
            <person name="Collen J."/>
            <person name="Dittami S.M."/>
            <person name="Gachon C.M."/>
            <person name="Green B.R."/>
            <person name="Karpowicz S."/>
            <person name="Kim J.W."/>
            <person name="Kudahl U."/>
            <person name="Lin S."/>
            <person name="Michel G."/>
            <person name="Mittag M."/>
            <person name="Olson B.J."/>
            <person name="Pangilinan J."/>
            <person name="Peng Y."/>
            <person name="Qiu H."/>
            <person name="Shu S."/>
            <person name="Singer J.T."/>
            <person name="Smith A.G."/>
            <person name="Sprecher B.N."/>
            <person name="Wagner V."/>
            <person name="Wang W."/>
            <person name="Wang Z.-Y."/>
            <person name="Yan J."/>
            <person name="Yarish C."/>
            <person name="Zoeuner-Riek S."/>
            <person name="Zhuang Y."/>
            <person name="Zou Y."/>
            <person name="Lindquist E.A."/>
            <person name="Grimwood J."/>
            <person name="Barry K."/>
            <person name="Rokhsar D.S."/>
            <person name="Schmutz J."/>
            <person name="Stiller J.W."/>
            <person name="Grossman A.R."/>
            <person name="Prochnik S.E."/>
        </authorList>
    </citation>
    <scope>NUCLEOTIDE SEQUENCE [LARGE SCALE GENOMIC DNA]</scope>
    <source>
        <strain evidence="2">4086291</strain>
    </source>
</reference>
<gene>
    <name evidence="2" type="ORF">BU14_0368s0009</name>
</gene>
<organism evidence="2 3">
    <name type="scientific">Porphyra umbilicalis</name>
    <name type="common">Purple laver</name>
    <name type="synonym">Red alga</name>
    <dbReference type="NCBI Taxonomy" id="2786"/>
    <lineage>
        <taxon>Eukaryota</taxon>
        <taxon>Rhodophyta</taxon>
        <taxon>Bangiophyceae</taxon>
        <taxon>Bangiales</taxon>
        <taxon>Bangiaceae</taxon>
        <taxon>Porphyra</taxon>
    </lineage>
</organism>
<feature type="chain" id="PRO_5010859802" description="Auto-transporter adhesin head GIN domain-containing protein" evidence="1">
    <location>
        <begin position="25"/>
        <end position="206"/>
    </location>
</feature>
<dbReference type="Proteomes" id="UP000218209">
    <property type="component" value="Unassembled WGS sequence"/>
</dbReference>
<proteinExistence type="predicted"/>
<evidence type="ECO:0008006" key="4">
    <source>
        <dbReference type="Google" id="ProtNLM"/>
    </source>
</evidence>
<accession>A0A1X6NX39</accession>